<name>A0ABV7RTZ1_9RHOB</name>
<dbReference type="Proteomes" id="UP001595596">
    <property type="component" value="Unassembled WGS sequence"/>
</dbReference>
<dbReference type="InterPro" id="IPR029058">
    <property type="entry name" value="AB_hydrolase_fold"/>
</dbReference>
<gene>
    <name evidence="1" type="ORF">ACFOMP_02650</name>
</gene>
<protein>
    <recommendedName>
        <fullName evidence="3">Alpha/beta hydrolase</fullName>
    </recommendedName>
</protein>
<accession>A0ABV7RTZ1</accession>
<sequence length="296" mass="33079">MPLREEIVYSSSAYTIRTAQHPDNLEAGRPAVVTFSHAGLNPGNVRPGFAERWLRAKAVDGYFVLNHRTDWFQNDDFFPAIEAIRAHAGSRPLVTYGSSMGGYGALLGSGRLRAERVVAVVPQFSIERAVVPFEKRWRKEAEALGAFRHDVTREIHEHARITVILDPRNDDRHHLALYPLTRNWEVVALPFAGHMPLLVMQDARLLGGFVLPTLLGQPESRPPIRALLQGRRRSALYFRVLGVHAARLGRFPTALEAAVRCVELGVPANGDKIHEVIGKLRPVRERLGKRVLLPTA</sequence>
<evidence type="ECO:0000313" key="2">
    <source>
        <dbReference type="Proteomes" id="UP001595596"/>
    </source>
</evidence>
<comment type="caution">
    <text evidence="1">The sequence shown here is derived from an EMBL/GenBank/DDBJ whole genome shotgun (WGS) entry which is preliminary data.</text>
</comment>
<dbReference type="EMBL" id="JBHRXE010000006">
    <property type="protein sequence ID" value="MFC3568348.1"/>
    <property type="molecule type" value="Genomic_DNA"/>
</dbReference>
<organism evidence="1 2">
    <name type="scientific">Paracoccus simplex</name>
    <dbReference type="NCBI Taxonomy" id="2086346"/>
    <lineage>
        <taxon>Bacteria</taxon>
        <taxon>Pseudomonadati</taxon>
        <taxon>Pseudomonadota</taxon>
        <taxon>Alphaproteobacteria</taxon>
        <taxon>Rhodobacterales</taxon>
        <taxon>Paracoccaceae</taxon>
        <taxon>Paracoccus</taxon>
    </lineage>
</organism>
<keyword evidence="2" id="KW-1185">Reference proteome</keyword>
<evidence type="ECO:0008006" key="3">
    <source>
        <dbReference type="Google" id="ProtNLM"/>
    </source>
</evidence>
<dbReference type="SUPFAM" id="SSF53474">
    <property type="entry name" value="alpha/beta-Hydrolases"/>
    <property type="match status" value="1"/>
</dbReference>
<proteinExistence type="predicted"/>
<dbReference type="Gene3D" id="3.40.50.1820">
    <property type="entry name" value="alpha/beta hydrolase"/>
    <property type="match status" value="1"/>
</dbReference>
<evidence type="ECO:0000313" key="1">
    <source>
        <dbReference type="EMBL" id="MFC3568348.1"/>
    </source>
</evidence>
<reference evidence="2" key="1">
    <citation type="journal article" date="2019" name="Int. J. Syst. Evol. Microbiol.">
        <title>The Global Catalogue of Microorganisms (GCM) 10K type strain sequencing project: providing services to taxonomists for standard genome sequencing and annotation.</title>
        <authorList>
            <consortium name="The Broad Institute Genomics Platform"/>
            <consortium name="The Broad Institute Genome Sequencing Center for Infectious Disease"/>
            <person name="Wu L."/>
            <person name="Ma J."/>
        </authorList>
    </citation>
    <scope>NUCLEOTIDE SEQUENCE [LARGE SCALE GENOMIC DNA]</scope>
    <source>
        <strain evidence="2">VKM B-3226</strain>
    </source>
</reference>
<dbReference type="RefSeq" id="WP_379027777.1">
    <property type="nucleotide sequence ID" value="NZ_JBHRXE010000006.1"/>
</dbReference>